<feature type="domain" description="Sacsin/Nov" evidence="2">
    <location>
        <begin position="29"/>
        <end position="153"/>
    </location>
</feature>
<gene>
    <name evidence="3" type="ORF">AOQ84DRAFT_354779</name>
</gene>
<evidence type="ECO:0000259" key="2">
    <source>
        <dbReference type="Pfam" id="PF25794"/>
    </source>
</evidence>
<dbReference type="Proteomes" id="UP000250140">
    <property type="component" value="Unassembled WGS sequence"/>
</dbReference>
<protein>
    <recommendedName>
        <fullName evidence="2">Sacsin/Nov domain-containing protein</fullName>
    </recommendedName>
</protein>
<organism evidence="3 4">
    <name type="scientific">Glonium stellatum</name>
    <dbReference type="NCBI Taxonomy" id="574774"/>
    <lineage>
        <taxon>Eukaryota</taxon>
        <taxon>Fungi</taxon>
        <taxon>Dikarya</taxon>
        <taxon>Ascomycota</taxon>
        <taxon>Pezizomycotina</taxon>
        <taxon>Dothideomycetes</taxon>
        <taxon>Pleosporomycetidae</taxon>
        <taxon>Gloniales</taxon>
        <taxon>Gloniaceae</taxon>
        <taxon>Glonium</taxon>
    </lineage>
</organism>
<dbReference type="Gene3D" id="3.30.565.10">
    <property type="entry name" value="Histidine kinase-like ATPase, C-terminal domain"/>
    <property type="match status" value="1"/>
</dbReference>
<proteinExistence type="predicted"/>
<dbReference type="EMBL" id="KV749776">
    <property type="protein sequence ID" value="OCL07840.1"/>
    <property type="molecule type" value="Genomic_DNA"/>
</dbReference>
<dbReference type="InterPro" id="IPR022155">
    <property type="entry name" value="DUF3684"/>
</dbReference>
<evidence type="ECO:0000256" key="1">
    <source>
        <dbReference type="SAM" id="MobiDB-lite"/>
    </source>
</evidence>
<dbReference type="PRINTS" id="PR00775">
    <property type="entry name" value="HEATSHOCK90"/>
</dbReference>
<dbReference type="OrthoDB" id="10031156at2759"/>
<dbReference type="PANTHER" id="PTHR47839:SF1">
    <property type="entry name" value="DOMAIN PROTEIN, PUTATIVE (AFU_ORTHOLOGUE AFUA_6G04830)-RELATED"/>
    <property type="match status" value="1"/>
</dbReference>
<dbReference type="InterPro" id="IPR036890">
    <property type="entry name" value="HATPase_C_sf"/>
</dbReference>
<name>A0A8E2EZK5_9PEZI</name>
<dbReference type="Pfam" id="PF25794">
    <property type="entry name" value="SACS"/>
    <property type="match status" value="1"/>
</dbReference>
<keyword evidence="4" id="KW-1185">Reference proteome</keyword>
<reference evidence="3 4" key="1">
    <citation type="journal article" date="2016" name="Nat. Commun.">
        <title>Ectomycorrhizal ecology is imprinted in the genome of the dominant symbiotic fungus Cenococcum geophilum.</title>
        <authorList>
            <consortium name="DOE Joint Genome Institute"/>
            <person name="Peter M."/>
            <person name="Kohler A."/>
            <person name="Ohm R.A."/>
            <person name="Kuo A."/>
            <person name="Krutzmann J."/>
            <person name="Morin E."/>
            <person name="Arend M."/>
            <person name="Barry K.W."/>
            <person name="Binder M."/>
            <person name="Choi C."/>
            <person name="Clum A."/>
            <person name="Copeland A."/>
            <person name="Grisel N."/>
            <person name="Haridas S."/>
            <person name="Kipfer T."/>
            <person name="LaButti K."/>
            <person name="Lindquist E."/>
            <person name="Lipzen A."/>
            <person name="Maire R."/>
            <person name="Meier B."/>
            <person name="Mihaltcheva S."/>
            <person name="Molinier V."/>
            <person name="Murat C."/>
            <person name="Poggeler S."/>
            <person name="Quandt C.A."/>
            <person name="Sperisen C."/>
            <person name="Tritt A."/>
            <person name="Tisserant E."/>
            <person name="Crous P.W."/>
            <person name="Henrissat B."/>
            <person name="Nehls U."/>
            <person name="Egli S."/>
            <person name="Spatafora J.W."/>
            <person name="Grigoriev I.V."/>
            <person name="Martin F.M."/>
        </authorList>
    </citation>
    <scope>NUCLEOTIDE SEQUENCE [LARGE SCALE GENOMIC DNA]</scope>
    <source>
        <strain evidence="3 4">CBS 207.34</strain>
    </source>
</reference>
<dbReference type="PANTHER" id="PTHR47839">
    <property type="entry name" value="DOMAIN PROTEIN, PUTATIVE (AFU_ORTHOLOGUE AFUA_6G04830)-RELATED"/>
    <property type="match status" value="1"/>
</dbReference>
<dbReference type="InterPro" id="IPR058210">
    <property type="entry name" value="SACS/Nov_dom"/>
</dbReference>
<dbReference type="NCBIfam" id="NF047352">
    <property type="entry name" value="P_loop_sacsin"/>
    <property type="match status" value="1"/>
</dbReference>
<dbReference type="SUPFAM" id="SSF55874">
    <property type="entry name" value="ATPase domain of HSP90 chaperone/DNA topoisomerase II/histidine kinase"/>
    <property type="match status" value="1"/>
</dbReference>
<feature type="compositionally biased region" description="Basic and acidic residues" evidence="1">
    <location>
        <begin position="1429"/>
        <end position="1445"/>
    </location>
</feature>
<feature type="region of interest" description="Disordered" evidence="1">
    <location>
        <begin position="1427"/>
        <end position="1483"/>
    </location>
</feature>
<evidence type="ECO:0000313" key="4">
    <source>
        <dbReference type="Proteomes" id="UP000250140"/>
    </source>
</evidence>
<dbReference type="InterPro" id="IPR020575">
    <property type="entry name" value="Hsp90_N"/>
</dbReference>
<dbReference type="Pfam" id="PF12449">
    <property type="entry name" value="DUF3684"/>
    <property type="match status" value="1"/>
</dbReference>
<evidence type="ECO:0000313" key="3">
    <source>
        <dbReference type="EMBL" id="OCL07840.1"/>
    </source>
</evidence>
<sequence length="1712" mass="192374">MGSIDFARLRNQTMNDGKDSEVTVNTRALIDKVLARYSSEHTTLRELIQNASDAGASTVIIKYDTDPSTTIPAPQTSDKSILLKHIIQHHTLRRLTVSNNGQPFTGADWSRLKSIADGNPDETKIGAFGVGFYSVFSDCDEPFVVSGDTTMAFYWKGNTLSTKVAVLSSEHASSDTAFFLEYRQANPSSASYNPPPIPNVPSLCQFLSTSLTFVGLQSIELHLDDHRVATFGKKMSPPTPIRIPAGLKAETDGGLMRVAQITRQSSQIDAIWSNVIATAQVPTKRVAEIVPEEVKNAGTSLKSFFSRFAATSSTQINAKVSRQAPVIEKPISYGDDISGESKGTIFLQICTVDVDTKVERGFAIEIERATKKPPPKKTKVALLTSPFHESSASLSIGSGSTFQLSAKIFSDILPTKAGRIFIGFPTAQTTGFLAHVSAPSLIPTVERENIDMNARYISTWNAELLRVAGLACRISYTSDIAELRARLETTISALIPTAIYIFQQYTSNPSAPSSLVGERIEEAFWNCSKERSIDILSSKGIIPSKLVRMPAETLSFLGEVPMVPQELANGAVSFMVNLHNRGFISDMTMEDIKKGLESRALNETELTEFLRWCGNKLTSEELNQKGVRTLFSSTVAAISEEPDGDSQGTILQLADISSYINVSRINPAMPVPSTTIPFKFTRPIPPKELQMFGWQELSIVTWLRFLTNGPQLETFISSEKFAMQVLGLVAKSWDQIDPSSKESVCILLSPHTILPTKMGMRRPEESYFPTVKLFDDLPVVKQFPSSKEKFLQALGVRKTIELSVVFDRMNSRGVDQEASKIPWSHVELIRYFASVIEEIPRDDIERLRQTPFLPGEGSSVKPGQVFKASDLYAPSDSIIGLGLNQVKLPFEFRPTTREGKLLLTLGLKEYPSALRIVGILQTAGQKNNRRLYDLCLEYYLQNYFKNGYEKDKEKLCSLTVPYLPTDQVDFPTLVAPFQCFVNENASCLGYAILRADIRPHADKFGLQKDPPIKECVDRLIKQPPTSKSDAEIKFTYMSSRAGDLDQNRTLANDLSAAKIVPNLKKYYLQPSYAGFEDPRRRQTGPSELRIHHYDPPDSVFLGRDQEYRGILDYVQYGPEATSFLLKVGAKHEPSSYELAGMLAQNPSRFLKTMGHEKYLDLLRKLAEQGNSLWMDKNFASSLSKSRILLGYKDIKGENEKAELIEDDIFEDEGVTQREWSLNTGEEVVIVDDIYYFSKFRDYVIATPQEEVLEKFYERFGAKKMTDLVKTDRRVGNSVRDQEPAKKLRKEILERTRLFLHEYERDTSANVIRHDTKWLSGHLSVQLVSDVSVRFSLQRHGVAFSQQKSALLHKLRQGDYILYIVPNYDKYDVSRELVTLLIKRPKQNDVIALERILTESLRRLQEKGINVERILRKREYEARIAQQSQLEREFEENSQRAEEKKQAVTTRQEPRATSPDQAVKMPGAFGSPEPPEYTGSLSRQRSVNKGLFNKFAKSLGLVEPNRNSSATDPPQITKDIQATNTNIQNAIKECRPTNLQAIKSKHHVDATELDKGGYCSDVQAENIVKAFTIPYQGLNIDVYFGKFQTETPNDVHEPLQAFLPVIMQLTNIFEVNPAAVNIFLDSRSNTVAFNLSGALFFNLAWFIELHLEGWKTKAGRLRGLDSWYLTYCHELAHNLVNDHNARHEWYQQSISVEFAQKFRAKLPDLMGGL</sequence>
<accession>A0A8E2EZK5</accession>